<gene>
    <name evidence="2" type="ORF">CGL51_12095</name>
    <name evidence="3" type="ORF">CGL52_01625</name>
    <name evidence="1" type="ORF">HA333_06615</name>
</gene>
<accession>A0A371R6E0</accession>
<evidence type="ECO:0000313" key="1">
    <source>
        <dbReference type="EMBL" id="HII47110.1"/>
    </source>
</evidence>
<proteinExistence type="predicted"/>
<dbReference type="EMBL" id="NMUE01000053">
    <property type="protein sequence ID" value="RFA93885.1"/>
    <property type="molecule type" value="Genomic_DNA"/>
</dbReference>
<dbReference type="EMBL" id="DUJP01000027">
    <property type="protein sequence ID" value="HII47110.1"/>
    <property type="molecule type" value="Genomic_DNA"/>
</dbReference>
<reference evidence="4 5" key="1">
    <citation type="submission" date="2017-07" db="EMBL/GenBank/DDBJ databases">
        <title>Draft genome sequence of aerobic hyperthermophilic archaea, Pyrobaculum aerophilum YKB31 and YKB32.</title>
        <authorList>
            <person name="Mochizuki T."/>
            <person name="Berliner A.J."/>
            <person name="Yoshida-Takashima Y."/>
            <person name="Takaki Y."/>
            <person name="Nunoura T."/>
            <person name="Takai K."/>
        </authorList>
    </citation>
    <scope>NUCLEOTIDE SEQUENCE [LARGE SCALE GENOMIC DNA]</scope>
    <source>
        <strain evidence="2 5">YKB31</strain>
        <strain evidence="3 4">YKB32</strain>
    </source>
</reference>
<dbReference type="EMBL" id="NMUF01000003">
    <property type="protein sequence ID" value="RFB00077.1"/>
    <property type="molecule type" value="Genomic_DNA"/>
</dbReference>
<comment type="caution">
    <text evidence="3">The sequence shown here is derived from an EMBL/GenBank/DDBJ whole genome shotgun (WGS) entry which is preliminary data.</text>
</comment>
<dbReference type="OrthoDB" id="27680at2157"/>
<dbReference type="RefSeq" id="WP_011008594.1">
    <property type="nucleotide sequence ID" value="NZ_DAIOPL010000009.1"/>
</dbReference>
<evidence type="ECO:0000313" key="3">
    <source>
        <dbReference type="EMBL" id="RFB00077.1"/>
    </source>
</evidence>
<evidence type="ECO:0000313" key="4">
    <source>
        <dbReference type="Proteomes" id="UP000256877"/>
    </source>
</evidence>
<reference evidence="1" key="2">
    <citation type="journal article" date="2020" name="bioRxiv">
        <title>A rank-normalized archaeal taxonomy based on genome phylogeny resolves widespread incomplete and uneven classifications.</title>
        <authorList>
            <person name="Rinke C."/>
            <person name="Chuvochina M."/>
            <person name="Mussig A.J."/>
            <person name="Chaumeil P.-A."/>
            <person name="Waite D.W."/>
            <person name="Whitman W.B."/>
            <person name="Parks D.H."/>
            <person name="Hugenholtz P."/>
        </authorList>
    </citation>
    <scope>NUCLEOTIDE SEQUENCE</scope>
    <source>
        <strain evidence="1">UBA8839</strain>
    </source>
</reference>
<dbReference type="AlphaFoldDB" id="A0A371R6E0"/>
<name>A0A371R6E0_9CREN</name>
<dbReference type="OMA" id="VNMIAVK"/>
<sequence>MAPRFFVFPGYKSVEDEPKIRQLIYKGLKEIEAEIRKRMLNSDNVEELGRVLKAINMIAVKVKSTEGRLTSKREIEQIDAVIFDKMNAILSLLANKDYASLLPVVSDLEKLVTRRVSLFS</sequence>
<dbReference type="Proteomes" id="UP000257123">
    <property type="component" value="Unassembled WGS sequence"/>
</dbReference>
<evidence type="ECO:0000313" key="2">
    <source>
        <dbReference type="EMBL" id="RFA93885.1"/>
    </source>
</evidence>
<evidence type="ECO:0000313" key="5">
    <source>
        <dbReference type="Proteomes" id="UP000257123"/>
    </source>
</evidence>
<dbReference type="Proteomes" id="UP000651120">
    <property type="component" value="Unassembled WGS sequence"/>
</dbReference>
<dbReference type="Proteomes" id="UP000256877">
    <property type="component" value="Unassembled WGS sequence"/>
</dbReference>
<protein>
    <submittedName>
        <fullName evidence="3">Uncharacterized protein</fullName>
    </submittedName>
</protein>
<organism evidence="3 4">
    <name type="scientific">Pyrobaculum aerophilum</name>
    <dbReference type="NCBI Taxonomy" id="13773"/>
    <lineage>
        <taxon>Archaea</taxon>
        <taxon>Thermoproteota</taxon>
        <taxon>Thermoprotei</taxon>
        <taxon>Thermoproteales</taxon>
        <taxon>Thermoproteaceae</taxon>
        <taxon>Pyrobaculum</taxon>
    </lineage>
</organism>
<dbReference type="GeneID" id="1464462"/>